<feature type="domain" description="FAD dependent oxidoreductase" evidence="1">
    <location>
        <begin position="2"/>
        <end position="81"/>
    </location>
</feature>
<evidence type="ECO:0000259" key="1">
    <source>
        <dbReference type="Pfam" id="PF01266"/>
    </source>
</evidence>
<reference evidence="3" key="1">
    <citation type="submission" date="2015-01" db="EMBL/GenBank/DDBJ databases">
        <authorList>
            <person name="Manzoor Shahid"/>
            <person name="Zubair Saima"/>
        </authorList>
    </citation>
    <scope>NUCLEOTIDE SEQUENCE [LARGE SCALE GENOMIC DNA]</scope>
    <source>
        <strain evidence="3">V1</strain>
    </source>
</reference>
<evidence type="ECO:0000313" key="2">
    <source>
        <dbReference type="EMBL" id="CEM60840.1"/>
    </source>
</evidence>
<protein>
    <submittedName>
        <fullName evidence="2">(2Fe-2S)-binding domain protein</fullName>
    </submittedName>
</protein>
<proteinExistence type="predicted"/>
<dbReference type="Proteomes" id="UP000042527">
    <property type="component" value="Unassembled WGS sequence"/>
</dbReference>
<dbReference type="EMBL" id="CDNC01000003">
    <property type="protein sequence ID" value="CEM60840.1"/>
    <property type="molecule type" value="Genomic_DNA"/>
</dbReference>
<dbReference type="InterPro" id="IPR006076">
    <property type="entry name" value="FAD-dep_OxRdtase"/>
</dbReference>
<dbReference type="InterPro" id="IPR052745">
    <property type="entry name" value="G3P_Oxidase/Oxidoreductase"/>
</dbReference>
<evidence type="ECO:0000313" key="3">
    <source>
        <dbReference type="Proteomes" id="UP000042527"/>
    </source>
</evidence>
<dbReference type="AlphaFoldDB" id="A0A0B7GV37"/>
<dbReference type="Pfam" id="PF01266">
    <property type="entry name" value="DAO"/>
    <property type="match status" value="1"/>
</dbReference>
<name>A0A0B7GV37_TREPH</name>
<dbReference type="PANTHER" id="PTHR42720">
    <property type="entry name" value="GLYCEROL-3-PHOSPHATE DEHYDROGENASE"/>
    <property type="match status" value="1"/>
</dbReference>
<dbReference type="Gene3D" id="3.50.50.60">
    <property type="entry name" value="FAD/NAD(P)-binding domain"/>
    <property type="match status" value="1"/>
</dbReference>
<sequence>MQVTIAYAENAAQNGVEFFLNTAATGMIKNGNAISQIITNRGTCNASLVINAAGVWADVVAGFAGDRFFSIHGRKGTDAILDKRLNGAQKTSAAMPDLLKLRKGHSKGGCSQIVQPITESDVFSGGAK</sequence>
<dbReference type="PANTHER" id="PTHR42720:SF1">
    <property type="entry name" value="GLYCEROL 3-PHOSPHATE OXIDASE"/>
    <property type="match status" value="1"/>
</dbReference>
<dbReference type="SUPFAM" id="SSF51905">
    <property type="entry name" value="FAD/NAD(P)-binding domain"/>
    <property type="match status" value="1"/>
</dbReference>
<accession>A0A0B7GV37</accession>
<dbReference type="Gene3D" id="3.30.9.10">
    <property type="entry name" value="D-Amino Acid Oxidase, subunit A, domain 2"/>
    <property type="match status" value="1"/>
</dbReference>
<dbReference type="InterPro" id="IPR036188">
    <property type="entry name" value="FAD/NAD-bd_sf"/>
</dbReference>
<organism evidence="2 3">
    <name type="scientific">Treponema phagedenis</name>
    <dbReference type="NCBI Taxonomy" id="162"/>
    <lineage>
        <taxon>Bacteria</taxon>
        <taxon>Pseudomonadati</taxon>
        <taxon>Spirochaetota</taxon>
        <taxon>Spirochaetia</taxon>
        <taxon>Spirochaetales</taxon>
        <taxon>Treponemataceae</taxon>
        <taxon>Treponema</taxon>
    </lineage>
</organism>
<gene>
    <name evidence="2" type="ORF">TPHV1_110066</name>
</gene>
<keyword evidence="3" id="KW-1185">Reference proteome</keyword>